<dbReference type="EMBL" id="CP001013">
    <property type="protein sequence ID" value="ACB34518.1"/>
    <property type="molecule type" value="Genomic_DNA"/>
</dbReference>
<accession>B1Y3J0</accession>
<dbReference type="KEGG" id="lch:Lcho_2252"/>
<evidence type="ECO:0000313" key="1">
    <source>
        <dbReference type="EMBL" id="ACB34518.1"/>
    </source>
</evidence>
<sequence>MSATPKFAEFQQMDRRLSILQCLAAAAQYRVNVGLIQRYCDAVGHAVSRDRLYADLTWLSEQALVEVNDSGVWVTTLTERGLDVSSGRAKCPGVAQPQPGT</sequence>
<dbReference type="OrthoDB" id="8527781at2"/>
<protein>
    <submittedName>
        <fullName evidence="1">Uncharacterized protein</fullName>
    </submittedName>
</protein>
<proteinExistence type="predicted"/>
<evidence type="ECO:0000313" key="2">
    <source>
        <dbReference type="Proteomes" id="UP000001693"/>
    </source>
</evidence>
<dbReference type="AlphaFoldDB" id="B1Y3J0"/>
<keyword evidence="2" id="KW-1185">Reference proteome</keyword>
<name>B1Y3J0_LEPCP</name>
<dbReference type="RefSeq" id="WP_012347278.1">
    <property type="nucleotide sequence ID" value="NC_010524.1"/>
</dbReference>
<dbReference type="eggNOG" id="COG0640">
    <property type="taxonomic scope" value="Bacteria"/>
</dbReference>
<dbReference type="STRING" id="395495.Lcho_2252"/>
<gene>
    <name evidence="1" type="ordered locus">Lcho_2252</name>
</gene>
<reference evidence="1 2" key="1">
    <citation type="submission" date="2008-03" db="EMBL/GenBank/DDBJ databases">
        <title>Complete sequence of Leptothrix cholodnii SP-6.</title>
        <authorList>
            <consortium name="US DOE Joint Genome Institute"/>
            <person name="Copeland A."/>
            <person name="Lucas S."/>
            <person name="Lapidus A."/>
            <person name="Glavina del Rio T."/>
            <person name="Dalin E."/>
            <person name="Tice H."/>
            <person name="Bruce D."/>
            <person name="Goodwin L."/>
            <person name="Pitluck S."/>
            <person name="Chertkov O."/>
            <person name="Brettin T."/>
            <person name="Detter J.C."/>
            <person name="Han C."/>
            <person name="Kuske C.R."/>
            <person name="Schmutz J."/>
            <person name="Larimer F."/>
            <person name="Land M."/>
            <person name="Hauser L."/>
            <person name="Kyrpides N."/>
            <person name="Lykidis A."/>
            <person name="Emerson D."/>
            <person name="Richardson P."/>
        </authorList>
    </citation>
    <scope>NUCLEOTIDE SEQUENCE [LARGE SCALE GENOMIC DNA]</scope>
    <source>
        <strain evidence="2">ATCC 51168 / LMG 8142 / SP-6</strain>
    </source>
</reference>
<dbReference type="HOGENOM" id="CLU_176097_1_1_4"/>
<dbReference type="Proteomes" id="UP000001693">
    <property type="component" value="Chromosome"/>
</dbReference>
<organism evidence="1 2">
    <name type="scientific">Leptothrix cholodnii (strain ATCC 51168 / LMG 8142 / SP-6)</name>
    <name type="common">Leptothrix discophora (strain SP-6)</name>
    <dbReference type="NCBI Taxonomy" id="395495"/>
    <lineage>
        <taxon>Bacteria</taxon>
        <taxon>Pseudomonadati</taxon>
        <taxon>Pseudomonadota</taxon>
        <taxon>Betaproteobacteria</taxon>
        <taxon>Burkholderiales</taxon>
        <taxon>Sphaerotilaceae</taxon>
        <taxon>Leptothrix</taxon>
    </lineage>
</organism>